<dbReference type="AlphaFoldDB" id="A0A453AYH5"/>
<keyword evidence="4" id="KW-0575">Peroxidase</keyword>
<dbReference type="Gene3D" id="1.10.420.10">
    <property type="entry name" value="Peroxidase, domain 2"/>
    <property type="match status" value="1"/>
</dbReference>
<dbReference type="FunFam" id="1.10.520.10:FF:000028">
    <property type="entry name" value="Peroxidase"/>
    <property type="match status" value="1"/>
</dbReference>
<evidence type="ECO:0000256" key="18">
    <source>
        <dbReference type="PIRSR" id="PIRSR600823-5"/>
    </source>
</evidence>
<evidence type="ECO:0000259" key="21">
    <source>
        <dbReference type="PROSITE" id="PS50873"/>
    </source>
</evidence>
<feature type="compositionally biased region" description="Low complexity" evidence="19">
    <location>
        <begin position="96"/>
        <end position="111"/>
    </location>
</feature>
<dbReference type="Gramene" id="AET2Gv20303900.1">
    <property type="protein sequence ID" value="AET2Gv20303900.1"/>
    <property type="gene ID" value="AET2Gv20303900"/>
</dbReference>
<dbReference type="SUPFAM" id="SSF48113">
    <property type="entry name" value="Heme-dependent peroxidases"/>
    <property type="match status" value="1"/>
</dbReference>
<evidence type="ECO:0000256" key="16">
    <source>
        <dbReference type="PIRSR" id="PIRSR600823-3"/>
    </source>
</evidence>
<dbReference type="FunFam" id="1.10.420.10:FF:000006">
    <property type="entry name" value="Peroxidase"/>
    <property type="match status" value="1"/>
</dbReference>
<reference evidence="23" key="1">
    <citation type="journal article" date="2014" name="Science">
        <title>Ancient hybridizations among the ancestral genomes of bread wheat.</title>
        <authorList>
            <consortium name="International Wheat Genome Sequencing Consortium,"/>
            <person name="Marcussen T."/>
            <person name="Sandve S.R."/>
            <person name="Heier L."/>
            <person name="Spannagl M."/>
            <person name="Pfeifer M."/>
            <person name="Jakobsen K.S."/>
            <person name="Wulff B.B."/>
            <person name="Steuernagel B."/>
            <person name="Mayer K.F."/>
            <person name="Olsen O.A."/>
        </authorList>
    </citation>
    <scope>NUCLEOTIDE SEQUENCE [LARGE SCALE GENOMIC DNA]</scope>
    <source>
        <strain evidence="23">cv. AL8/78</strain>
    </source>
</reference>
<evidence type="ECO:0000256" key="5">
    <source>
        <dbReference type="ARBA" id="ARBA00022617"/>
    </source>
</evidence>
<dbReference type="Proteomes" id="UP000015105">
    <property type="component" value="Chromosome 2D"/>
</dbReference>
<evidence type="ECO:0000313" key="23">
    <source>
        <dbReference type="Proteomes" id="UP000015105"/>
    </source>
</evidence>
<evidence type="ECO:0000256" key="17">
    <source>
        <dbReference type="PIRSR" id="PIRSR600823-4"/>
    </source>
</evidence>
<evidence type="ECO:0000256" key="6">
    <source>
        <dbReference type="ARBA" id="ARBA00022723"/>
    </source>
</evidence>
<dbReference type="Gene3D" id="1.10.520.10">
    <property type="match status" value="1"/>
</dbReference>
<feature type="signal peptide" evidence="20">
    <location>
        <begin position="1"/>
        <end position="27"/>
    </location>
</feature>
<dbReference type="PRINTS" id="PR00461">
    <property type="entry name" value="PLPEROXIDASE"/>
</dbReference>
<dbReference type="EC" id="1.11.1.7" evidence="3"/>
<comment type="cofactor">
    <cofactor evidence="16">
        <name>Ca(2+)</name>
        <dbReference type="ChEBI" id="CHEBI:29108"/>
    </cofactor>
    <text evidence="16">Binds 2 calcium ions per subunit.</text>
</comment>
<dbReference type="EnsemblPlants" id="AET2Gv20303900.1">
    <property type="protein sequence ID" value="AET2Gv20303900.1"/>
    <property type="gene ID" value="AET2Gv20303900"/>
</dbReference>
<keyword evidence="6 16" id="KW-0479">Metal-binding</keyword>
<dbReference type="GO" id="GO:0006979">
    <property type="term" value="P:response to oxidative stress"/>
    <property type="evidence" value="ECO:0007669"/>
    <property type="project" value="InterPro"/>
</dbReference>
<dbReference type="InterPro" id="IPR033905">
    <property type="entry name" value="Secretory_peroxidase"/>
</dbReference>
<dbReference type="GO" id="GO:0046872">
    <property type="term" value="F:metal ion binding"/>
    <property type="evidence" value="ECO:0007669"/>
    <property type="project" value="UniProtKB-KW"/>
</dbReference>
<dbReference type="InterPro" id="IPR019794">
    <property type="entry name" value="Peroxidases_AS"/>
</dbReference>
<feature type="chain" id="PRO_5019372918" description="peroxidase" evidence="20">
    <location>
        <begin position="28"/>
        <end position="428"/>
    </location>
</feature>
<dbReference type="PANTHER" id="PTHR31235">
    <property type="entry name" value="PEROXIDASE 25-RELATED"/>
    <property type="match status" value="1"/>
</dbReference>
<feature type="binding site" evidence="16">
    <location>
        <position position="350"/>
    </location>
    <ligand>
        <name>Ca(2+)</name>
        <dbReference type="ChEBI" id="CHEBI:29108"/>
        <label>2</label>
    </ligand>
</feature>
<evidence type="ECO:0000256" key="4">
    <source>
        <dbReference type="ARBA" id="ARBA00022559"/>
    </source>
</evidence>
<dbReference type="GO" id="GO:0042744">
    <property type="term" value="P:hydrogen peroxide catabolic process"/>
    <property type="evidence" value="ECO:0007669"/>
    <property type="project" value="UniProtKB-KW"/>
</dbReference>
<keyword evidence="12" id="KW-0873">Pyrrolidone carboxylic acid</keyword>
<dbReference type="CDD" id="cd00693">
    <property type="entry name" value="secretory_peroxidase"/>
    <property type="match status" value="1"/>
</dbReference>
<feature type="binding site" evidence="16">
    <location>
        <position position="177"/>
    </location>
    <ligand>
        <name>Ca(2+)</name>
        <dbReference type="ChEBI" id="CHEBI:29108"/>
        <label>1</label>
    </ligand>
</feature>
<dbReference type="InterPro" id="IPR000823">
    <property type="entry name" value="Peroxidase_pln"/>
</dbReference>
<feature type="active site" description="Proton acceptor" evidence="14">
    <location>
        <position position="169"/>
    </location>
</feature>
<dbReference type="Pfam" id="PF00141">
    <property type="entry name" value="peroxidase"/>
    <property type="match status" value="1"/>
</dbReference>
<feature type="binding site" evidence="16">
    <location>
        <position position="170"/>
    </location>
    <ligand>
        <name>Ca(2+)</name>
        <dbReference type="ChEBI" id="CHEBI:29108"/>
        <label>1</label>
    </ligand>
</feature>
<feature type="binding site" evidence="16">
    <location>
        <position position="300"/>
    </location>
    <ligand>
        <name>Ca(2+)</name>
        <dbReference type="ChEBI" id="CHEBI:29108"/>
        <label>2</label>
    </ligand>
</feature>
<feature type="disulfide bond" evidence="18">
    <location>
        <begin position="306"/>
        <end position="332"/>
    </location>
</feature>
<keyword evidence="20" id="KW-0732">Signal</keyword>
<keyword evidence="9 16" id="KW-0408">Iron</keyword>
<evidence type="ECO:0000313" key="22">
    <source>
        <dbReference type="EnsemblPlants" id="AET2Gv20303900.1"/>
    </source>
</evidence>
<evidence type="ECO:0000256" key="12">
    <source>
        <dbReference type="ARBA" id="ARBA00023283"/>
    </source>
</evidence>
<comment type="catalytic activity">
    <reaction evidence="1">
        <text>2 a phenolic donor + H2O2 = 2 a phenolic radical donor + 2 H2O</text>
        <dbReference type="Rhea" id="RHEA:56136"/>
        <dbReference type="ChEBI" id="CHEBI:15377"/>
        <dbReference type="ChEBI" id="CHEBI:16240"/>
        <dbReference type="ChEBI" id="CHEBI:139520"/>
        <dbReference type="ChEBI" id="CHEBI:139521"/>
        <dbReference type="EC" id="1.11.1.7"/>
    </reaction>
</comment>
<keyword evidence="13" id="KW-0376">Hydrogen peroxide</keyword>
<dbReference type="PROSITE" id="PS00435">
    <property type="entry name" value="PEROXIDASE_1"/>
    <property type="match status" value="1"/>
</dbReference>
<evidence type="ECO:0000256" key="14">
    <source>
        <dbReference type="PIRSR" id="PIRSR600823-1"/>
    </source>
</evidence>
<reference evidence="22" key="5">
    <citation type="journal article" date="2021" name="G3 (Bethesda)">
        <title>Aegilops tauschii genome assembly Aet v5.0 features greater sequence contiguity and improved annotation.</title>
        <authorList>
            <person name="Wang L."/>
            <person name="Zhu T."/>
            <person name="Rodriguez J.C."/>
            <person name="Deal K.R."/>
            <person name="Dubcovsky J."/>
            <person name="McGuire P.E."/>
            <person name="Lux T."/>
            <person name="Spannagl M."/>
            <person name="Mayer K.F.X."/>
            <person name="Baldrich P."/>
            <person name="Meyers B.C."/>
            <person name="Huo N."/>
            <person name="Gu Y.Q."/>
            <person name="Zhou H."/>
            <person name="Devos K.M."/>
            <person name="Bennetzen J.L."/>
            <person name="Unver T."/>
            <person name="Budak H."/>
            <person name="Gulick P.J."/>
            <person name="Galiba G."/>
            <person name="Kalapos B."/>
            <person name="Nelson D.R."/>
            <person name="Li P."/>
            <person name="You F.M."/>
            <person name="Luo M.C."/>
            <person name="Dvorak J."/>
        </authorList>
    </citation>
    <scope>NUCLEOTIDE SEQUENCE [LARGE SCALE GENOMIC DNA]</scope>
    <source>
        <strain evidence="22">cv. AL8/78</strain>
    </source>
</reference>
<feature type="disulfide bond" evidence="18">
    <location>
        <begin position="171"/>
        <end position="176"/>
    </location>
</feature>
<evidence type="ECO:0000256" key="15">
    <source>
        <dbReference type="PIRSR" id="PIRSR600823-2"/>
    </source>
</evidence>
<evidence type="ECO:0000256" key="3">
    <source>
        <dbReference type="ARBA" id="ARBA00012313"/>
    </source>
</evidence>
<evidence type="ECO:0000256" key="11">
    <source>
        <dbReference type="ARBA" id="ARBA00023180"/>
    </source>
</evidence>
<dbReference type="InterPro" id="IPR019793">
    <property type="entry name" value="Peroxidases_heam-ligand_BS"/>
</dbReference>
<evidence type="ECO:0000256" key="13">
    <source>
        <dbReference type="ARBA" id="ARBA00023324"/>
    </source>
</evidence>
<protein>
    <recommendedName>
        <fullName evidence="3">peroxidase</fullName>
        <ecNumber evidence="3">1.11.1.7</ecNumber>
    </recommendedName>
</protein>
<evidence type="ECO:0000256" key="2">
    <source>
        <dbReference type="ARBA" id="ARBA00006873"/>
    </source>
</evidence>
<comment type="similarity">
    <text evidence="2">Belongs to the peroxidase family. Ascorbate peroxidase subfamily.</text>
</comment>
<dbReference type="GO" id="GO:0140825">
    <property type="term" value="F:lactoperoxidase activity"/>
    <property type="evidence" value="ECO:0007669"/>
    <property type="project" value="UniProtKB-EC"/>
</dbReference>
<comment type="cofactor">
    <cofactor evidence="16">
        <name>heme b</name>
        <dbReference type="ChEBI" id="CHEBI:60344"/>
    </cofactor>
    <text evidence="16">Binds 1 heme b (iron(II)-protoporphyrin IX) group per subunit.</text>
</comment>
<keyword evidence="23" id="KW-1185">Reference proteome</keyword>
<accession>A0A453AYH5</accession>
<keyword evidence="11" id="KW-0325">Glycoprotein</keyword>
<feature type="disulfide bond" evidence="18">
    <location>
        <begin position="225"/>
        <end position="423"/>
    </location>
</feature>
<feature type="binding site" evidence="16">
    <location>
        <position position="179"/>
    </location>
    <ligand>
        <name>Ca(2+)</name>
        <dbReference type="ChEBI" id="CHEBI:29108"/>
        <label>1</label>
    </ligand>
</feature>
<feature type="binding site" evidence="16">
    <location>
        <position position="192"/>
    </location>
    <ligand>
        <name>Ca(2+)</name>
        <dbReference type="ChEBI" id="CHEBI:29108"/>
        <label>1</label>
    </ligand>
</feature>
<name>A0A453AYH5_AEGTS</name>
<dbReference type="PROSITE" id="PS50873">
    <property type="entry name" value="PEROXIDASE_4"/>
    <property type="match status" value="1"/>
</dbReference>
<keyword evidence="5" id="KW-0349">Heme</keyword>
<feature type="region of interest" description="Disordered" evidence="19">
    <location>
        <begin position="95"/>
        <end position="132"/>
    </location>
</feature>
<dbReference type="InterPro" id="IPR002016">
    <property type="entry name" value="Haem_peroxidase"/>
</dbReference>
<evidence type="ECO:0000256" key="20">
    <source>
        <dbReference type="SAM" id="SignalP"/>
    </source>
</evidence>
<feature type="binding site" evidence="15">
    <location>
        <position position="269"/>
    </location>
    <ligand>
        <name>substrate</name>
    </ligand>
</feature>
<evidence type="ECO:0000256" key="10">
    <source>
        <dbReference type="ARBA" id="ARBA00023157"/>
    </source>
</evidence>
<feature type="compositionally biased region" description="Pro residues" evidence="19">
    <location>
        <begin position="112"/>
        <end position="122"/>
    </location>
</feature>
<sequence>LSSTEPADMANLAVAILFASLGAVATAQKASAPAAEMPAYQGSYPSYASPPVAEMPAYQGSYPSYASPPVPEMPAYQGSYPGHISSPAASPSYTFPAATPAPSQPSMAAPTASPPSPTPSPSPGRRRRLRVGFYRRSCPRAEKIVREAVRNATSKNPGLGAGIIRMHFHDCFVQGCDASVLLDPTAANPQPEKLSPPNFPSLRGFEVIDAAKEALEKVCPGRVSCADIIAFAARDASFFLSRARINFRMPAGRLDGRVSLSSEALDFLPPPFFNLSQLVDNFKAKNLDEDDLVVLSGAHTIGVSHCSSFTDRLPPNPSDMNPAFATLLQSKCPVSPNFTNDPTVVQDIVTPNRLDTRYYTNVLKRNVLFTSDAALLSSWRTARKVVENALIPRRWESKFARAMVKMAAIELKTAANGEIRKMCRVVNN</sequence>
<organism evidence="22 23">
    <name type="scientific">Aegilops tauschii subsp. strangulata</name>
    <name type="common">Goatgrass</name>
    <dbReference type="NCBI Taxonomy" id="200361"/>
    <lineage>
        <taxon>Eukaryota</taxon>
        <taxon>Viridiplantae</taxon>
        <taxon>Streptophyta</taxon>
        <taxon>Embryophyta</taxon>
        <taxon>Tracheophyta</taxon>
        <taxon>Spermatophyta</taxon>
        <taxon>Magnoliopsida</taxon>
        <taxon>Liliopsida</taxon>
        <taxon>Poales</taxon>
        <taxon>Poaceae</taxon>
        <taxon>BOP clade</taxon>
        <taxon>Pooideae</taxon>
        <taxon>Triticodae</taxon>
        <taxon>Triticeae</taxon>
        <taxon>Triticinae</taxon>
        <taxon>Aegilops</taxon>
    </lineage>
</organism>
<evidence type="ECO:0000256" key="19">
    <source>
        <dbReference type="SAM" id="MobiDB-lite"/>
    </source>
</evidence>
<evidence type="ECO:0000256" key="8">
    <source>
        <dbReference type="ARBA" id="ARBA00023002"/>
    </source>
</evidence>
<feature type="domain" description="Plant heme peroxidase family profile" evidence="21">
    <location>
        <begin position="128"/>
        <end position="427"/>
    </location>
</feature>
<feature type="binding site" description="axial binding residue" evidence="16">
    <location>
        <position position="299"/>
    </location>
    <ligand>
        <name>heme b</name>
        <dbReference type="ChEBI" id="CHEBI:60344"/>
    </ligand>
    <ligandPart>
        <name>Fe</name>
        <dbReference type="ChEBI" id="CHEBI:18248"/>
    </ligandPart>
</feature>
<keyword evidence="7 16" id="KW-0106">Calcium</keyword>
<reference evidence="22" key="3">
    <citation type="journal article" date="2017" name="Nature">
        <title>Genome sequence of the progenitor of the wheat D genome Aegilops tauschii.</title>
        <authorList>
            <person name="Luo M.C."/>
            <person name="Gu Y.Q."/>
            <person name="Puiu D."/>
            <person name="Wang H."/>
            <person name="Twardziok S.O."/>
            <person name="Deal K.R."/>
            <person name="Huo N."/>
            <person name="Zhu T."/>
            <person name="Wang L."/>
            <person name="Wang Y."/>
            <person name="McGuire P.E."/>
            <person name="Liu S."/>
            <person name="Long H."/>
            <person name="Ramasamy R.K."/>
            <person name="Rodriguez J.C."/>
            <person name="Van S.L."/>
            <person name="Yuan L."/>
            <person name="Wang Z."/>
            <person name="Xia Z."/>
            <person name="Xiao L."/>
            <person name="Anderson O.D."/>
            <person name="Ouyang S."/>
            <person name="Liang Y."/>
            <person name="Zimin A.V."/>
            <person name="Pertea G."/>
            <person name="Qi P."/>
            <person name="Bennetzen J.L."/>
            <person name="Dai X."/>
            <person name="Dawson M.W."/>
            <person name="Muller H.G."/>
            <person name="Kugler K."/>
            <person name="Rivarola-Duarte L."/>
            <person name="Spannagl M."/>
            <person name="Mayer K.F.X."/>
            <person name="Lu F.H."/>
            <person name="Bevan M.W."/>
            <person name="Leroy P."/>
            <person name="Li P."/>
            <person name="You F.M."/>
            <person name="Sun Q."/>
            <person name="Liu Z."/>
            <person name="Lyons E."/>
            <person name="Wicker T."/>
            <person name="Salzberg S.L."/>
            <person name="Devos K.M."/>
            <person name="Dvorak J."/>
        </authorList>
    </citation>
    <scope>NUCLEOTIDE SEQUENCE [LARGE SCALE GENOMIC DNA]</scope>
    <source>
        <strain evidence="22">cv. AL8/78</strain>
    </source>
</reference>
<feature type="binding site" evidence="16">
    <location>
        <position position="173"/>
    </location>
    <ligand>
        <name>Ca(2+)</name>
        <dbReference type="ChEBI" id="CHEBI:29108"/>
        <label>1</label>
    </ligand>
</feature>
<feature type="disulfide bond" evidence="18">
    <location>
        <begin position="138"/>
        <end position="219"/>
    </location>
</feature>
<evidence type="ECO:0000256" key="9">
    <source>
        <dbReference type="ARBA" id="ARBA00023004"/>
    </source>
</evidence>
<dbReference type="GO" id="GO:0020037">
    <property type="term" value="F:heme binding"/>
    <property type="evidence" value="ECO:0007669"/>
    <property type="project" value="InterPro"/>
</dbReference>
<dbReference type="PRINTS" id="PR00458">
    <property type="entry name" value="PEROXIDASE"/>
</dbReference>
<dbReference type="InterPro" id="IPR010255">
    <property type="entry name" value="Haem_peroxidase_sf"/>
</dbReference>
<keyword evidence="10 18" id="KW-1015">Disulfide bond</keyword>
<reference evidence="23" key="2">
    <citation type="journal article" date="2017" name="Nat. Plants">
        <title>The Aegilops tauschii genome reveals multiple impacts of transposons.</title>
        <authorList>
            <person name="Zhao G."/>
            <person name="Zou C."/>
            <person name="Li K."/>
            <person name="Wang K."/>
            <person name="Li T."/>
            <person name="Gao L."/>
            <person name="Zhang X."/>
            <person name="Wang H."/>
            <person name="Yang Z."/>
            <person name="Liu X."/>
            <person name="Jiang W."/>
            <person name="Mao L."/>
            <person name="Kong X."/>
            <person name="Jiao Y."/>
            <person name="Jia J."/>
        </authorList>
    </citation>
    <scope>NUCLEOTIDE SEQUENCE [LARGE SCALE GENOMIC DNA]</scope>
    <source>
        <strain evidence="23">cv. AL8/78</strain>
    </source>
</reference>
<feature type="binding site" evidence="16">
    <location>
        <position position="347"/>
    </location>
    <ligand>
        <name>Ca(2+)</name>
        <dbReference type="ChEBI" id="CHEBI:29108"/>
        <label>2</label>
    </ligand>
</feature>
<proteinExistence type="inferred from homology"/>
<feature type="binding site" evidence="16">
    <location>
        <position position="355"/>
    </location>
    <ligand>
        <name>Ca(2+)</name>
        <dbReference type="ChEBI" id="CHEBI:29108"/>
        <label>2</label>
    </ligand>
</feature>
<feature type="binding site" evidence="16">
    <location>
        <position position="175"/>
    </location>
    <ligand>
        <name>Ca(2+)</name>
        <dbReference type="ChEBI" id="CHEBI:29108"/>
        <label>1</label>
    </ligand>
</feature>
<feature type="site" description="Transition state stabilizer" evidence="17">
    <location>
        <position position="165"/>
    </location>
</feature>
<evidence type="ECO:0000256" key="1">
    <source>
        <dbReference type="ARBA" id="ARBA00000189"/>
    </source>
</evidence>
<evidence type="ECO:0000256" key="7">
    <source>
        <dbReference type="ARBA" id="ARBA00022837"/>
    </source>
</evidence>
<reference evidence="22" key="4">
    <citation type="submission" date="2019-03" db="UniProtKB">
        <authorList>
            <consortium name="EnsemblPlants"/>
        </authorList>
    </citation>
    <scope>IDENTIFICATION</scope>
</reference>
<dbReference type="PROSITE" id="PS00436">
    <property type="entry name" value="PEROXIDASE_2"/>
    <property type="match status" value="1"/>
</dbReference>
<keyword evidence="8" id="KW-0560">Oxidoreductase</keyword>